<feature type="region of interest" description="Disordered" evidence="4">
    <location>
        <begin position="526"/>
        <end position="551"/>
    </location>
</feature>
<proteinExistence type="predicted"/>
<feature type="region of interest" description="Disordered" evidence="4">
    <location>
        <begin position="121"/>
        <end position="180"/>
    </location>
</feature>
<comment type="caution">
    <text evidence="6">The sequence shown here is derived from an EMBL/GenBank/DDBJ whole genome shotgun (WGS) entry which is preliminary data.</text>
</comment>
<feature type="compositionally biased region" description="Low complexity" evidence="4">
    <location>
        <begin position="139"/>
        <end position="148"/>
    </location>
</feature>
<evidence type="ECO:0000256" key="2">
    <source>
        <dbReference type="ARBA" id="ARBA00022490"/>
    </source>
</evidence>
<dbReference type="AlphaFoldDB" id="A0AAW0NSI6"/>
<evidence type="ECO:0000259" key="5">
    <source>
        <dbReference type="Pfam" id="PF11819"/>
    </source>
</evidence>
<feature type="region of interest" description="Disordered" evidence="4">
    <location>
        <begin position="197"/>
        <end position="222"/>
    </location>
</feature>
<dbReference type="InterPro" id="IPR043447">
    <property type="entry name" value="CCDC120/INAVA"/>
</dbReference>
<dbReference type="EMBL" id="JBBPFD010000011">
    <property type="protein sequence ID" value="KAK7907490.1"/>
    <property type="molecule type" value="Genomic_DNA"/>
</dbReference>
<organism evidence="6 7">
    <name type="scientific">Mugilogobius chulae</name>
    <name type="common">yellowstripe goby</name>
    <dbReference type="NCBI Taxonomy" id="88201"/>
    <lineage>
        <taxon>Eukaryota</taxon>
        <taxon>Metazoa</taxon>
        <taxon>Chordata</taxon>
        <taxon>Craniata</taxon>
        <taxon>Vertebrata</taxon>
        <taxon>Euteleostomi</taxon>
        <taxon>Actinopterygii</taxon>
        <taxon>Neopterygii</taxon>
        <taxon>Teleostei</taxon>
        <taxon>Neoteleostei</taxon>
        <taxon>Acanthomorphata</taxon>
        <taxon>Gobiaria</taxon>
        <taxon>Gobiiformes</taxon>
        <taxon>Gobioidei</taxon>
        <taxon>Gobiidae</taxon>
        <taxon>Gobionellinae</taxon>
        <taxon>Mugilogobius</taxon>
    </lineage>
</organism>
<feature type="domain" description="Cytohesin Ubiquitin Protein Inducing" evidence="5">
    <location>
        <begin position="25"/>
        <end position="95"/>
    </location>
</feature>
<sequence length="583" mass="63933">MEVKGHLITSMGLGAPDVQGCQDGKLQVERLTALQQKKQALEALLNNRVGELKQVCLLEAELTGKLPRVFPLESGEKPPLVQRRAHLAPNTKIEDETGQRKQVKTIFTGALYRNSELDRNVQNKRTVHRGCHTEDAVMSESTSSTSDTTSHENESSPSVAADQRSLSHPGLTVGSPDQRISRKLSPVEIYYEMRTRRNSATSSVSPSHSLPQSAPNVEGRSVPATPLLARTAPISVHVRSDGIGSNGTKQWSGSLDVPYMIPLSQEGSSSERRSCPYSSRARRSNSSEALLDRSSLPDDPAPRNGMPPRGGPYKSSRHSLMEKRRLDNSVEQAKMRLSMGGRGTGGYSEQLMDYIWGKQQKMQQLYQSTGRIWQDTSSHTSTVASQPHANGFSHSQVHLPSAVPPFSPMVLRGSQAELRRVKVTRTKSCGPFIPLQQHDAILLSAYESPLPTSATTSPFPTCSLTRLSCWFSLPTPEDSTRSLHKALALEGLRDWYLRNALGYPSSSKGHEAGVSRLSHPYPLVHQSQSVQGDATNSHRPHMPQSASFHGHPLHGRSMEFSLYQENAQEASPKEPSADPGTLV</sequence>
<protein>
    <recommendedName>
        <fullName evidence="5">Cytohesin Ubiquitin Protein Inducing domain-containing protein</fullName>
    </recommendedName>
</protein>
<dbReference type="PANTHER" id="PTHR16093">
    <property type="entry name" value="COILED-COIL DOMAIN-CONTAINING PROTEIN 120 FAMILY MEMBER"/>
    <property type="match status" value="1"/>
</dbReference>
<feature type="region of interest" description="Disordered" evidence="4">
    <location>
        <begin position="564"/>
        <end position="583"/>
    </location>
</feature>
<feature type="compositionally biased region" description="Low complexity" evidence="4">
    <location>
        <begin position="199"/>
        <end position="213"/>
    </location>
</feature>
<gene>
    <name evidence="6" type="ORF">WMY93_016102</name>
</gene>
<feature type="region of interest" description="Disordered" evidence="4">
    <location>
        <begin position="263"/>
        <end position="323"/>
    </location>
</feature>
<dbReference type="GO" id="GO:0005737">
    <property type="term" value="C:cytoplasm"/>
    <property type="evidence" value="ECO:0007669"/>
    <property type="project" value="UniProtKB-SubCell"/>
</dbReference>
<accession>A0AAW0NSI6</accession>
<dbReference type="InterPro" id="IPR021774">
    <property type="entry name" value="CUPID"/>
</dbReference>
<dbReference type="Proteomes" id="UP001460270">
    <property type="component" value="Unassembled WGS sequence"/>
</dbReference>
<keyword evidence="3" id="KW-0175">Coiled coil</keyword>
<keyword evidence="7" id="KW-1185">Reference proteome</keyword>
<evidence type="ECO:0000256" key="4">
    <source>
        <dbReference type="SAM" id="MobiDB-lite"/>
    </source>
</evidence>
<evidence type="ECO:0000256" key="1">
    <source>
        <dbReference type="ARBA" id="ARBA00004496"/>
    </source>
</evidence>
<evidence type="ECO:0000313" key="6">
    <source>
        <dbReference type="EMBL" id="KAK7907490.1"/>
    </source>
</evidence>
<feature type="compositionally biased region" description="Low complexity" evidence="4">
    <location>
        <begin position="275"/>
        <end position="287"/>
    </location>
</feature>
<comment type="subcellular location">
    <subcellularLocation>
        <location evidence="1">Cytoplasm</location>
    </subcellularLocation>
</comment>
<keyword evidence="2" id="KW-0963">Cytoplasm</keyword>
<reference evidence="7" key="1">
    <citation type="submission" date="2024-04" db="EMBL/GenBank/DDBJ databases">
        <title>Salinicola lusitanus LLJ914,a marine bacterium isolated from the Okinawa Trough.</title>
        <authorList>
            <person name="Li J."/>
        </authorList>
    </citation>
    <scope>NUCLEOTIDE SEQUENCE [LARGE SCALE GENOMIC DNA]</scope>
</reference>
<evidence type="ECO:0000256" key="3">
    <source>
        <dbReference type="ARBA" id="ARBA00023054"/>
    </source>
</evidence>
<dbReference type="PANTHER" id="PTHR16093:SF5">
    <property type="entry name" value="COILED-COIL DOMAIN-CONTAINING PROTEIN 120"/>
    <property type="match status" value="1"/>
</dbReference>
<evidence type="ECO:0000313" key="7">
    <source>
        <dbReference type="Proteomes" id="UP001460270"/>
    </source>
</evidence>
<dbReference type="Pfam" id="PF11819">
    <property type="entry name" value="CUPID"/>
    <property type="match status" value="1"/>
</dbReference>
<feature type="compositionally biased region" description="Polar residues" evidence="4">
    <location>
        <begin position="526"/>
        <end position="537"/>
    </location>
</feature>
<name>A0AAW0NSI6_9GOBI</name>